<keyword evidence="2" id="KW-1185">Reference proteome</keyword>
<evidence type="ECO:0000313" key="1">
    <source>
        <dbReference type="EMBL" id="MBB6069034.1"/>
    </source>
</evidence>
<sequence length="128" mass="15010">MYVRFVVDKIDQYSGIELGIFQAAFRLWRAGRLAPHEEVWWAEIRRRLNLELEEPDRFARSRRPGARELAVSWFKASAAQQIALAREVCALLAQHEVATRMLTTDRPGYIVYEDDHQVAAEPFRPERR</sequence>
<dbReference type="AlphaFoldDB" id="A0A841GUX7"/>
<name>A0A841GUX7_9BACT</name>
<reference evidence="1 2" key="1">
    <citation type="submission" date="2020-08" db="EMBL/GenBank/DDBJ databases">
        <title>Genomic Encyclopedia of Type Strains, Phase IV (KMG-IV): sequencing the most valuable type-strain genomes for metagenomic binning, comparative biology and taxonomic classification.</title>
        <authorList>
            <person name="Goeker M."/>
        </authorList>
    </citation>
    <scope>NUCLEOTIDE SEQUENCE [LARGE SCALE GENOMIC DNA]</scope>
    <source>
        <strain evidence="1 2">DSM 29007</strain>
    </source>
</reference>
<gene>
    <name evidence="1" type="ORF">HNQ61_000645</name>
</gene>
<accession>A0A841GUX7</accession>
<organism evidence="1 2">
    <name type="scientific">Longimicrobium terrae</name>
    <dbReference type="NCBI Taxonomy" id="1639882"/>
    <lineage>
        <taxon>Bacteria</taxon>
        <taxon>Pseudomonadati</taxon>
        <taxon>Gemmatimonadota</taxon>
        <taxon>Longimicrobiia</taxon>
        <taxon>Longimicrobiales</taxon>
        <taxon>Longimicrobiaceae</taxon>
        <taxon>Longimicrobium</taxon>
    </lineage>
</organism>
<protein>
    <submittedName>
        <fullName evidence="1">Uncharacterized protein</fullName>
    </submittedName>
</protein>
<dbReference type="EMBL" id="JACHIA010000001">
    <property type="protein sequence ID" value="MBB6069034.1"/>
    <property type="molecule type" value="Genomic_DNA"/>
</dbReference>
<evidence type="ECO:0000313" key="2">
    <source>
        <dbReference type="Proteomes" id="UP000582837"/>
    </source>
</evidence>
<dbReference type="RefSeq" id="WP_170031737.1">
    <property type="nucleotide sequence ID" value="NZ_JABDTL010000001.1"/>
</dbReference>
<proteinExistence type="predicted"/>
<dbReference type="Proteomes" id="UP000582837">
    <property type="component" value="Unassembled WGS sequence"/>
</dbReference>
<comment type="caution">
    <text evidence="1">The sequence shown here is derived from an EMBL/GenBank/DDBJ whole genome shotgun (WGS) entry which is preliminary data.</text>
</comment>